<sequence length="81" mass="9624">MKPTKLPKEQKDQMISNIQHYFSMERSEEIGNLAAENFLDFIMKELGPYIYNQAISDARMLINEKMVHIEDDLYSLEKQLR</sequence>
<dbReference type="OrthoDB" id="573733at2"/>
<proteinExistence type="predicted"/>
<comment type="caution">
    <text evidence="1">The sequence shown here is derived from an EMBL/GenBank/DDBJ whole genome shotgun (WGS) entry which is preliminary data.</text>
</comment>
<dbReference type="InterPro" id="IPR018680">
    <property type="entry name" value="DUF2164"/>
</dbReference>
<dbReference type="EMBL" id="SIJB01000004">
    <property type="protein sequence ID" value="NBI27487.1"/>
    <property type="molecule type" value="Genomic_DNA"/>
</dbReference>
<reference evidence="1 2" key="1">
    <citation type="submission" date="2019-01" db="EMBL/GenBank/DDBJ databases">
        <title>Chengkuizengella sp. nov., isolated from deep-sea sediment of East Pacific Ocean.</title>
        <authorList>
            <person name="Yang J."/>
            <person name="Lai Q."/>
            <person name="Shao Z."/>
        </authorList>
    </citation>
    <scope>NUCLEOTIDE SEQUENCE [LARGE SCALE GENOMIC DNA]</scope>
    <source>
        <strain evidence="1 2">YPA3-1-1</strain>
    </source>
</reference>
<dbReference type="Pfam" id="PF09932">
    <property type="entry name" value="DUF2164"/>
    <property type="match status" value="1"/>
</dbReference>
<dbReference type="Proteomes" id="UP000448943">
    <property type="component" value="Unassembled WGS sequence"/>
</dbReference>
<dbReference type="AlphaFoldDB" id="A0A6N9PWV8"/>
<evidence type="ECO:0000313" key="2">
    <source>
        <dbReference type="Proteomes" id="UP000448943"/>
    </source>
</evidence>
<protein>
    <submittedName>
        <fullName evidence="1">DUF2164 domain-containing protein</fullName>
    </submittedName>
</protein>
<evidence type="ECO:0000313" key="1">
    <source>
        <dbReference type="EMBL" id="NBI27487.1"/>
    </source>
</evidence>
<name>A0A6N9PWV8_9BACL</name>
<dbReference type="RefSeq" id="WP_160643491.1">
    <property type="nucleotide sequence ID" value="NZ_SIJB01000004.1"/>
</dbReference>
<accession>A0A6N9PWV8</accession>
<keyword evidence="2" id="KW-1185">Reference proteome</keyword>
<gene>
    <name evidence="1" type="ORF">ERL59_00700</name>
</gene>
<organism evidence="1 2">
    <name type="scientific">Chengkuizengella marina</name>
    <dbReference type="NCBI Taxonomy" id="2507566"/>
    <lineage>
        <taxon>Bacteria</taxon>
        <taxon>Bacillati</taxon>
        <taxon>Bacillota</taxon>
        <taxon>Bacilli</taxon>
        <taxon>Bacillales</taxon>
        <taxon>Paenibacillaceae</taxon>
        <taxon>Chengkuizengella</taxon>
    </lineage>
</organism>